<dbReference type="PROSITE" id="PS51257">
    <property type="entry name" value="PROKAR_LIPOPROTEIN"/>
    <property type="match status" value="1"/>
</dbReference>
<protein>
    <recommendedName>
        <fullName evidence="4">Sel1 repeat family protein</fullName>
    </recommendedName>
</protein>
<evidence type="ECO:0000313" key="2">
    <source>
        <dbReference type="EMBL" id="KAB7738724.1"/>
    </source>
</evidence>
<sequence>MKFVRPAFRTLTLASICLGALALAACSNATGGALRRDTNGNLVPTLEERDPAGTLYANTLAKADGGDCSSETLNTLTCFAYRGHGYEGAQTSLGQCLLREKKDEVGLLWLKRAADAGWPDAQKALAHIYLEGKIAKQDNVEAAAWNTLYVRNPSLLSLGVRPEGNITEELRALLTADERSAADRRVSAWAPSYWQPSDKLSAETAATCRVRMKSKGPDMDAVNSLLKSNNAGDGY</sequence>
<proteinExistence type="predicted"/>
<evidence type="ECO:0000313" key="3">
    <source>
        <dbReference type="Proteomes" id="UP000468901"/>
    </source>
</evidence>
<accession>A0A6N6VFR4</accession>
<gene>
    <name evidence="2" type="ORF">F2P47_15800</name>
</gene>
<dbReference type="AlphaFoldDB" id="A0A6N6VFR4"/>
<dbReference type="InterPro" id="IPR011990">
    <property type="entry name" value="TPR-like_helical_dom_sf"/>
</dbReference>
<dbReference type="Gene3D" id="1.25.40.10">
    <property type="entry name" value="Tetratricopeptide repeat domain"/>
    <property type="match status" value="1"/>
</dbReference>
<dbReference type="SUPFAM" id="SSF81901">
    <property type="entry name" value="HCP-like"/>
    <property type="match status" value="1"/>
</dbReference>
<evidence type="ECO:0000256" key="1">
    <source>
        <dbReference type="SAM" id="SignalP"/>
    </source>
</evidence>
<name>A0A6N6VFR4_9HYPH</name>
<dbReference type="RefSeq" id="WP_152217349.1">
    <property type="nucleotide sequence ID" value="NZ_JBAQYD010000194.1"/>
</dbReference>
<feature type="chain" id="PRO_5027122683" description="Sel1 repeat family protein" evidence="1">
    <location>
        <begin position="30"/>
        <end position="235"/>
    </location>
</feature>
<keyword evidence="3" id="KW-1185">Reference proteome</keyword>
<keyword evidence="1" id="KW-0732">Signal</keyword>
<comment type="caution">
    <text evidence="2">The sequence shown here is derived from an EMBL/GenBank/DDBJ whole genome shotgun (WGS) entry which is preliminary data.</text>
</comment>
<dbReference type="EMBL" id="WESC01000017">
    <property type="protein sequence ID" value="KAB7738724.1"/>
    <property type="molecule type" value="Genomic_DNA"/>
</dbReference>
<feature type="signal peptide" evidence="1">
    <location>
        <begin position="1"/>
        <end position="29"/>
    </location>
</feature>
<evidence type="ECO:0008006" key="4">
    <source>
        <dbReference type="Google" id="ProtNLM"/>
    </source>
</evidence>
<reference evidence="2 3" key="1">
    <citation type="submission" date="2019-09" db="EMBL/GenBank/DDBJ databases">
        <title>Parvibaculum sedimenti sp. nov., isolated from sediment.</title>
        <authorList>
            <person name="Wang Y."/>
        </authorList>
    </citation>
    <scope>NUCLEOTIDE SEQUENCE [LARGE SCALE GENOMIC DNA]</scope>
    <source>
        <strain evidence="2 3">HXT-9</strain>
    </source>
</reference>
<organism evidence="2 3">
    <name type="scientific">Parvibaculum sedimenti</name>
    <dbReference type="NCBI Taxonomy" id="2608632"/>
    <lineage>
        <taxon>Bacteria</taxon>
        <taxon>Pseudomonadati</taxon>
        <taxon>Pseudomonadota</taxon>
        <taxon>Alphaproteobacteria</taxon>
        <taxon>Hyphomicrobiales</taxon>
        <taxon>Parvibaculaceae</taxon>
        <taxon>Parvibaculum</taxon>
    </lineage>
</organism>
<dbReference type="Proteomes" id="UP000468901">
    <property type="component" value="Unassembled WGS sequence"/>
</dbReference>